<evidence type="ECO:0000256" key="4">
    <source>
        <dbReference type="ARBA" id="ARBA00023172"/>
    </source>
</evidence>
<dbReference type="InterPro" id="IPR003798">
    <property type="entry name" value="DNA_recombination_RmuC"/>
</dbReference>
<dbReference type="Proteomes" id="UP000008841">
    <property type="component" value="Chromosome"/>
</dbReference>
<dbReference type="AlphaFoldDB" id="B3ED05"/>
<dbReference type="PANTHER" id="PTHR30563">
    <property type="entry name" value="DNA RECOMBINATION PROTEIN RMUC"/>
    <property type="match status" value="1"/>
</dbReference>
<keyword evidence="3 5" id="KW-0175">Coiled coil</keyword>
<evidence type="ECO:0000256" key="5">
    <source>
        <dbReference type="SAM" id="Coils"/>
    </source>
</evidence>
<dbReference type="GO" id="GO:0006310">
    <property type="term" value="P:DNA recombination"/>
    <property type="evidence" value="ECO:0007669"/>
    <property type="project" value="UniProtKB-KW"/>
</dbReference>
<evidence type="ECO:0000256" key="3">
    <source>
        <dbReference type="ARBA" id="ARBA00023054"/>
    </source>
</evidence>
<dbReference type="eggNOG" id="COG1322">
    <property type="taxonomic scope" value="Bacteria"/>
</dbReference>
<organism evidence="6 7">
    <name type="scientific">Chlorobium limicola (strain DSM 245 / NBRC 103803 / 6330)</name>
    <dbReference type="NCBI Taxonomy" id="290315"/>
    <lineage>
        <taxon>Bacteria</taxon>
        <taxon>Pseudomonadati</taxon>
        <taxon>Chlorobiota</taxon>
        <taxon>Chlorobiia</taxon>
        <taxon>Chlorobiales</taxon>
        <taxon>Chlorobiaceae</taxon>
        <taxon>Chlorobium/Pelodictyon group</taxon>
        <taxon>Chlorobium</taxon>
    </lineage>
</organism>
<dbReference type="KEGG" id="cli:Clim_1370"/>
<sequence length="430" mass="48492" precursor="true">MNDPLILLLLLLVLLLLVFILFRQFGDAPRKAELMRLQGAEAERDRALLRLEAAGGELEKLRVEYARLEADLQHERRSAAEKIVLLQDSEARLQKEFESLAGRIVEERGRVLGEENRQRMDTLLQPFREQLDGFRRRVDELHESNIAGSASLREQVRQLMELSGRVSDEANTLARAIKGDSKVQGDWGEMIIGRIFEASGLEKGREYVAQESFRGEDGTLKRPDFMVLLPEGKAVIVDSKVSLTAYERFCSLEDGSGRDQALREHVQSVRRHIAALLEKDYHDIGGNRTLDFVIMCIPLEPAWQAVMQADPDLMYDLSGKNIVLCGPATLMITLKLIAQLWRRENENRNAELIADRAGRIYDQVALIVESMEDARKKLSGVSDSFDLAVRRLRDGRGNLVGRVEEIRRLGAKVSRRIAQSAGDDPAPGTE</sequence>
<gene>
    <name evidence="6" type="ordered locus">Clim_1370</name>
</gene>
<protein>
    <recommendedName>
        <fullName evidence="8">DNA recombination protein RmuC</fullName>
    </recommendedName>
</protein>
<dbReference type="PANTHER" id="PTHR30563:SF0">
    <property type="entry name" value="DNA RECOMBINATION PROTEIN RMUC"/>
    <property type="match status" value="1"/>
</dbReference>
<comment type="function">
    <text evidence="1">Involved in DNA recombination.</text>
</comment>
<evidence type="ECO:0000313" key="7">
    <source>
        <dbReference type="Proteomes" id="UP000008841"/>
    </source>
</evidence>
<evidence type="ECO:0000256" key="2">
    <source>
        <dbReference type="ARBA" id="ARBA00009840"/>
    </source>
</evidence>
<evidence type="ECO:0008006" key="8">
    <source>
        <dbReference type="Google" id="ProtNLM"/>
    </source>
</evidence>
<evidence type="ECO:0000313" key="6">
    <source>
        <dbReference type="EMBL" id="ACD90430.1"/>
    </source>
</evidence>
<accession>B3ED05</accession>
<feature type="coiled-coil region" evidence="5">
    <location>
        <begin position="37"/>
        <end position="78"/>
    </location>
</feature>
<reference evidence="6 7" key="1">
    <citation type="submission" date="2008-05" db="EMBL/GenBank/DDBJ databases">
        <title>Complete sequence of Chlorobium limicola DSM 245.</title>
        <authorList>
            <consortium name="US DOE Joint Genome Institute"/>
            <person name="Lucas S."/>
            <person name="Copeland A."/>
            <person name="Lapidus A."/>
            <person name="Glavina del Rio T."/>
            <person name="Dalin E."/>
            <person name="Tice H."/>
            <person name="Bruce D."/>
            <person name="Goodwin L."/>
            <person name="Pitluck S."/>
            <person name="Schmutz J."/>
            <person name="Larimer F."/>
            <person name="Land M."/>
            <person name="Hauser L."/>
            <person name="Kyrpides N."/>
            <person name="Ovchinnikova G."/>
            <person name="Zhao F."/>
            <person name="Li T."/>
            <person name="Liu Z."/>
            <person name="Overmann J."/>
            <person name="Bryant D.A."/>
            <person name="Richardson P."/>
        </authorList>
    </citation>
    <scope>NUCLEOTIDE SEQUENCE [LARGE SCALE GENOMIC DNA]</scope>
    <source>
        <strain evidence="7">DSM 245 / NBRC 103803 / 6330</strain>
    </source>
</reference>
<dbReference type="RefSeq" id="WP_012466307.1">
    <property type="nucleotide sequence ID" value="NC_010803.1"/>
</dbReference>
<evidence type="ECO:0000256" key="1">
    <source>
        <dbReference type="ARBA" id="ARBA00003416"/>
    </source>
</evidence>
<dbReference type="OrthoDB" id="370725at2"/>
<keyword evidence="4" id="KW-0233">DNA recombination</keyword>
<name>B3ED05_CHLL2</name>
<comment type="similarity">
    <text evidence="2">Belongs to the RmuC family.</text>
</comment>
<dbReference type="Pfam" id="PF02646">
    <property type="entry name" value="RmuC"/>
    <property type="match status" value="1"/>
</dbReference>
<dbReference type="EMBL" id="CP001097">
    <property type="protein sequence ID" value="ACD90430.1"/>
    <property type="molecule type" value="Genomic_DNA"/>
</dbReference>
<proteinExistence type="inferred from homology"/>
<dbReference type="HOGENOM" id="CLU_024057_0_1_10"/>